<keyword evidence="2" id="KW-1185">Reference proteome</keyword>
<gene>
    <name evidence="1" type="primary">U6500B02240</name>
    <name evidence="1" type="ORF">SEUBUCD650_0B02240</name>
</gene>
<name>A0ABN8VJZ4_SACEU</name>
<dbReference type="EMBL" id="OX291492">
    <property type="protein sequence ID" value="CAI1822100.1"/>
    <property type="molecule type" value="Genomic_DNA"/>
</dbReference>
<protein>
    <submittedName>
        <fullName evidence="1">Uncharacterized protein</fullName>
    </submittedName>
</protein>
<evidence type="ECO:0000313" key="2">
    <source>
        <dbReference type="Proteomes" id="UP001152964"/>
    </source>
</evidence>
<accession>A0ABN8VJZ4</accession>
<organism evidence="1 2">
    <name type="scientific">Saccharomyces eubayanus</name>
    <name type="common">Yeast</name>
    <dbReference type="NCBI Taxonomy" id="1080349"/>
    <lineage>
        <taxon>Eukaryota</taxon>
        <taxon>Fungi</taxon>
        <taxon>Dikarya</taxon>
        <taxon>Ascomycota</taxon>
        <taxon>Saccharomycotina</taxon>
        <taxon>Saccharomycetes</taxon>
        <taxon>Saccharomycetales</taxon>
        <taxon>Saccharomycetaceae</taxon>
        <taxon>Saccharomyces</taxon>
    </lineage>
</organism>
<proteinExistence type="predicted"/>
<sequence>MDQIVRQEETRVIGHCIILHTLNIPMLCCSQKNAHSEIYIKTSDIRCIT</sequence>
<evidence type="ECO:0000313" key="1">
    <source>
        <dbReference type="EMBL" id="CAI1822100.1"/>
    </source>
</evidence>
<dbReference type="Proteomes" id="UP001152964">
    <property type="component" value="Chromosome 2"/>
</dbReference>
<reference evidence="1" key="1">
    <citation type="submission" date="2022-08" db="EMBL/GenBank/DDBJ databases">
        <authorList>
            <person name="Byrne P K."/>
        </authorList>
    </citation>
    <scope>NUCLEOTIDE SEQUENCE</scope>
    <source>
        <strain evidence="1">UCD650</strain>
    </source>
</reference>